<dbReference type="GO" id="GO:0008270">
    <property type="term" value="F:zinc ion binding"/>
    <property type="evidence" value="ECO:0007669"/>
    <property type="project" value="UniProtKB-KW"/>
</dbReference>
<dbReference type="Gene3D" id="6.10.250.1650">
    <property type="match status" value="1"/>
</dbReference>
<keyword evidence="9" id="KW-1185">Reference proteome</keyword>
<feature type="domain" description="GATA-type" evidence="8">
    <location>
        <begin position="458"/>
        <end position="489"/>
    </location>
</feature>
<evidence type="ECO:0000256" key="5">
    <source>
        <dbReference type="ARBA" id="ARBA00023242"/>
    </source>
</evidence>
<dbReference type="PANTHER" id="PTHR13455">
    <property type="entry name" value="TRANSCRIPTIONAL REPRESSOR P66-RELATED"/>
    <property type="match status" value="1"/>
</dbReference>
<dbReference type="GO" id="GO:0016581">
    <property type="term" value="C:NuRD complex"/>
    <property type="evidence" value="ECO:0007669"/>
    <property type="project" value="TreeGrafter"/>
</dbReference>
<sequence>MIPLPIHQMEESDNLHLSGAEDSPCKSNENAPHLRRSQRASAKRAHDLIKGEAKQEMIFSCKKEETVIKPRKSSILENGQPESHDNVEKSTPKKLVDPSTIDASDAHFAVQMTELGTVVILSEESDISSLHTKEIDFLRKNFEKLKYKELTEEQLIERDRMIQELKTHLRIEEARLSLIKRVRQIQKLAHKDINQVHGSQATANSVARNNGLSNSNLPRPPAYKPPVATLPQQQNARNMNSKQLSGSLNHGIRSNSGAAQVVVNAAVMNMHKHSTSTSGQQSAAGNAASTLHQKNSFLNDAAQQRQSQLTDGQTLAQREAAAKLAWRRQMEKTLLQIPPPKPPPAELHFVPNPNQPDFLYLGNSSLLFQLKLTISNNIIVFLNTVGLDEIVERILAAKENHLLKNQQKLAAAAEKASIAEKTPAKNDQAQPTTTPTPTTTLQSKKIVSARKRMLEGVENEPYSCAQCSTDYTPTWKKVDKDGRIMCEQCVRSNQKKALRIAHTNLLREKFGEALKQEREIERQIKDGND</sequence>
<accession>A0A915J665</accession>
<keyword evidence="3" id="KW-0175">Coiled coil</keyword>
<feature type="compositionally biased region" description="Basic residues" evidence="7">
    <location>
        <begin position="33"/>
        <end position="43"/>
    </location>
</feature>
<evidence type="ECO:0000256" key="1">
    <source>
        <dbReference type="ARBA" id="ARBA00004123"/>
    </source>
</evidence>
<dbReference type="AlphaFoldDB" id="A0A915J665"/>
<comment type="subcellular location">
    <subcellularLocation>
        <location evidence="1">Nucleus</location>
    </subcellularLocation>
</comment>
<keyword evidence="6" id="KW-0863">Zinc-finger</keyword>
<organism evidence="9 10">
    <name type="scientific">Romanomermis culicivorax</name>
    <name type="common">Nematode worm</name>
    <dbReference type="NCBI Taxonomy" id="13658"/>
    <lineage>
        <taxon>Eukaryota</taxon>
        <taxon>Metazoa</taxon>
        <taxon>Ecdysozoa</taxon>
        <taxon>Nematoda</taxon>
        <taxon>Enoplea</taxon>
        <taxon>Dorylaimia</taxon>
        <taxon>Mermithida</taxon>
        <taxon>Mermithoidea</taxon>
        <taxon>Mermithidae</taxon>
        <taxon>Romanomermis</taxon>
    </lineage>
</organism>
<evidence type="ECO:0000256" key="3">
    <source>
        <dbReference type="ARBA" id="ARBA00023054"/>
    </source>
</evidence>
<dbReference type="PROSITE" id="PS50114">
    <property type="entry name" value="GATA_ZN_FINGER_2"/>
    <property type="match status" value="1"/>
</dbReference>
<evidence type="ECO:0000256" key="7">
    <source>
        <dbReference type="SAM" id="MobiDB-lite"/>
    </source>
</evidence>
<evidence type="ECO:0000256" key="4">
    <source>
        <dbReference type="ARBA" id="ARBA00023163"/>
    </source>
</evidence>
<protein>
    <submittedName>
        <fullName evidence="10">GATA-type domain-containing protein</fullName>
    </submittedName>
</protein>
<evidence type="ECO:0000256" key="6">
    <source>
        <dbReference type="PROSITE-ProRule" id="PRU00094"/>
    </source>
</evidence>
<keyword evidence="6" id="KW-0862">Zinc</keyword>
<dbReference type="Proteomes" id="UP000887565">
    <property type="component" value="Unplaced"/>
</dbReference>
<feature type="compositionally biased region" description="Low complexity" evidence="7">
    <location>
        <begin position="431"/>
        <end position="440"/>
    </location>
</feature>
<feature type="region of interest" description="Disordered" evidence="7">
    <location>
        <begin position="414"/>
        <end position="442"/>
    </location>
</feature>
<keyword evidence="6" id="KW-0479">Metal-binding</keyword>
<feature type="region of interest" description="Disordered" evidence="7">
    <location>
        <begin position="11"/>
        <end position="44"/>
    </location>
</feature>
<dbReference type="Pfam" id="PF16563">
    <property type="entry name" value="P66_CC"/>
    <property type="match status" value="1"/>
</dbReference>
<keyword evidence="4" id="KW-0804">Transcription</keyword>
<dbReference type="InterPro" id="IPR040386">
    <property type="entry name" value="P66"/>
</dbReference>
<proteinExistence type="predicted"/>
<name>A0A915J665_ROMCU</name>
<reference evidence="10" key="1">
    <citation type="submission" date="2022-11" db="UniProtKB">
        <authorList>
            <consortium name="WormBaseParasite"/>
        </authorList>
    </citation>
    <scope>IDENTIFICATION</scope>
</reference>
<evidence type="ECO:0000259" key="8">
    <source>
        <dbReference type="PROSITE" id="PS50114"/>
    </source>
</evidence>
<dbReference type="PANTHER" id="PTHR13455:SF7">
    <property type="entry name" value="SIMJANG, ISOFORM E"/>
    <property type="match status" value="1"/>
</dbReference>
<feature type="region of interest" description="Disordered" evidence="7">
    <location>
        <begin position="206"/>
        <end position="228"/>
    </location>
</feature>
<dbReference type="GO" id="GO:0000122">
    <property type="term" value="P:negative regulation of transcription by RNA polymerase II"/>
    <property type="evidence" value="ECO:0007669"/>
    <property type="project" value="InterPro"/>
</dbReference>
<dbReference type="InterPro" id="IPR032346">
    <property type="entry name" value="P66_CC"/>
</dbReference>
<evidence type="ECO:0000313" key="9">
    <source>
        <dbReference type="Proteomes" id="UP000887565"/>
    </source>
</evidence>
<feature type="region of interest" description="Disordered" evidence="7">
    <location>
        <begin position="70"/>
        <end position="97"/>
    </location>
</feature>
<evidence type="ECO:0000313" key="10">
    <source>
        <dbReference type="WBParaSite" id="nRc.2.0.1.t21274-RA"/>
    </source>
</evidence>
<keyword evidence="5" id="KW-0539">Nucleus</keyword>
<feature type="compositionally biased region" description="Basic and acidic residues" evidence="7">
    <location>
        <begin position="82"/>
        <end position="96"/>
    </location>
</feature>
<dbReference type="InterPro" id="IPR000679">
    <property type="entry name" value="Znf_GATA"/>
</dbReference>
<dbReference type="WBParaSite" id="nRc.2.0.1.t21274-RA">
    <property type="protein sequence ID" value="nRc.2.0.1.t21274-RA"/>
    <property type="gene ID" value="nRc.2.0.1.g21274"/>
</dbReference>
<feature type="compositionally biased region" description="Polar residues" evidence="7">
    <location>
        <begin position="206"/>
        <end position="217"/>
    </location>
</feature>
<keyword evidence="2" id="KW-0805">Transcription regulation</keyword>
<evidence type="ECO:0000256" key="2">
    <source>
        <dbReference type="ARBA" id="ARBA00023015"/>
    </source>
</evidence>
<dbReference type="GO" id="GO:0043565">
    <property type="term" value="F:sequence-specific DNA binding"/>
    <property type="evidence" value="ECO:0007669"/>
    <property type="project" value="InterPro"/>
</dbReference>